<dbReference type="EMBL" id="CAIJCS010000016">
    <property type="protein sequence ID" value="CAC9929022.1"/>
    <property type="molecule type" value="Genomic_DNA"/>
</dbReference>
<dbReference type="InterPro" id="IPR050953">
    <property type="entry name" value="N4_N6_ade-DNA_methylase"/>
</dbReference>
<feature type="domain" description="MmeI-like target recognition" evidence="7">
    <location>
        <begin position="676"/>
        <end position="878"/>
    </location>
</feature>
<dbReference type="InterPro" id="IPR029063">
    <property type="entry name" value="SAM-dependent_MTases_sf"/>
</dbReference>
<dbReference type="Pfam" id="PF20466">
    <property type="entry name" value="MmeI_TRD"/>
    <property type="match status" value="1"/>
</dbReference>
<comment type="catalytic activity">
    <reaction evidence="4">
        <text>a 2'-deoxyadenosine in DNA + S-adenosyl-L-methionine = an N(6)-methyl-2'-deoxyadenosine in DNA + S-adenosyl-L-homocysteine + H(+)</text>
        <dbReference type="Rhea" id="RHEA:15197"/>
        <dbReference type="Rhea" id="RHEA-COMP:12418"/>
        <dbReference type="Rhea" id="RHEA-COMP:12419"/>
        <dbReference type="ChEBI" id="CHEBI:15378"/>
        <dbReference type="ChEBI" id="CHEBI:57856"/>
        <dbReference type="ChEBI" id="CHEBI:59789"/>
        <dbReference type="ChEBI" id="CHEBI:90615"/>
        <dbReference type="ChEBI" id="CHEBI:90616"/>
        <dbReference type="EC" id="2.1.1.72"/>
    </reaction>
</comment>
<keyword evidence="11" id="KW-1185">Reference proteome</keyword>
<dbReference type="Pfam" id="PF20473">
    <property type="entry name" value="MmeI_Mtase"/>
    <property type="match status" value="1"/>
</dbReference>
<dbReference type="PRINTS" id="PR00507">
    <property type="entry name" value="N12N6MTFRASE"/>
</dbReference>
<evidence type="ECO:0000259" key="9">
    <source>
        <dbReference type="Pfam" id="PF20473"/>
    </source>
</evidence>
<dbReference type="InterPro" id="IPR046817">
    <property type="entry name" value="MmeI_N"/>
</dbReference>
<dbReference type="InterPro" id="IPR046819">
    <property type="entry name" value="MmeI_hel"/>
</dbReference>
<dbReference type="InterPro" id="IPR046816">
    <property type="entry name" value="MmeI_Mtase"/>
</dbReference>
<dbReference type="Pfam" id="PF20465">
    <property type="entry name" value="MmeI_hel"/>
    <property type="match status" value="1"/>
</dbReference>
<reference evidence="10 11" key="1">
    <citation type="submission" date="2020-06" db="EMBL/GenBank/DDBJ databases">
        <authorList>
            <person name="Criscuolo A."/>
        </authorList>
    </citation>
    <scope>NUCLEOTIDE SEQUENCE [LARGE SCALE GENOMIC DNA]</scope>
    <source>
        <strain evidence="10">1804121828</strain>
    </source>
</reference>
<evidence type="ECO:0000256" key="3">
    <source>
        <dbReference type="ARBA" id="ARBA00022679"/>
    </source>
</evidence>
<dbReference type="Pfam" id="PF20464">
    <property type="entry name" value="MmeI_N"/>
    <property type="match status" value="1"/>
</dbReference>
<dbReference type="Pfam" id="PF20467">
    <property type="entry name" value="MmeI_C"/>
    <property type="match status" value="1"/>
</dbReference>
<feature type="domain" description="MmeI-like helicase spacer" evidence="6">
    <location>
        <begin position="227"/>
        <end position="302"/>
    </location>
</feature>
<feature type="domain" description="MmeI-like DNA-methyltransferase" evidence="9">
    <location>
        <begin position="392"/>
        <end position="656"/>
    </location>
</feature>
<dbReference type="Gene3D" id="3.40.50.150">
    <property type="entry name" value="Vaccinia Virus protein VP39"/>
    <property type="match status" value="1"/>
</dbReference>
<comment type="caution">
    <text evidence="10">The sequence shown here is derived from an EMBL/GenBank/DDBJ whole genome shotgun (WGS) entry which is preliminary data.</text>
</comment>
<proteinExistence type="predicted"/>
<organism evidence="10 11">
    <name type="scientific">Aedoeadaptatus nemausensis</name>
    <dbReference type="NCBI Taxonomy" id="2582829"/>
    <lineage>
        <taxon>Bacteria</taxon>
        <taxon>Bacillati</taxon>
        <taxon>Bacillota</taxon>
        <taxon>Tissierellia</taxon>
        <taxon>Tissierellales</taxon>
        <taxon>Peptoniphilaceae</taxon>
        <taxon>Aedoeadaptatus</taxon>
    </lineage>
</organism>
<evidence type="ECO:0000256" key="4">
    <source>
        <dbReference type="ARBA" id="ARBA00047942"/>
    </source>
</evidence>
<protein>
    <recommendedName>
        <fullName evidence="1">site-specific DNA-methyltransferase (adenine-specific)</fullName>
        <ecNumber evidence="1">2.1.1.72</ecNumber>
    </recommendedName>
</protein>
<dbReference type="Proteomes" id="UP000586454">
    <property type="component" value="Unassembled WGS sequence"/>
</dbReference>
<evidence type="ECO:0000256" key="1">
    <source>
        <dbReference type="ARBA" id="ARBA00011900"/>
    </source>
</evidence>
<dbReference type="GO" id="GO:0032259">
    <property type="term" value="P:methylation"/>
    <property type="evidence" value="ECO:0007669"/>
    <property type="project" value="UniProtKB-KW"/>
</dbReference>
<dbReference type="AlphaFoldDB" id="A0A6V6Y200"/>
<evidence type="ECO:0000259" key="5">
    <source>
        <dbReference type="Pfam" id="PF20464"/>
    </source>
</evidence>
<feature type="domain" description="MmeI-like N-terminal" evidence="5">
    <location>
        <begin position="38"/>
        <end position="215"/>
    </location>
</feature>
<dbReference type="SUPFAM" id="SSF53335">
    <property type="entry name" value="S-adenosyl-L-methionine-dependent methyltransferases"/>
    <property type="match status" value="1"/>
</dbReference>
<dbReference type="InterPro" id="IPR046820">
    <property type="entry name" value="MmeI_TRD"/>
</dbReference>
<evidence type="ECO:0000259" key="8">
    <source>
        <dbReference type="Pfam" id="PF20467"/>
    </source>
</evidence>
<dbReference type="EC" id="2.1.1.72" evidence="1"/>
<dbReference type="InterPro" id="IPR046818">
    <property type="entry name" value="MmeI_C"/>
</dbReference>
<evidence type="ECO:0000313" key="10">
    <source>
        <dbReference type="EMBL" id="CAC9929022.1"/>
    </source>
</evidence>
<dbReference type="PANTHER" id="PTHR33841">
    <property type="entry name" value="DNA METHYLTRANSFERASE YEEA-RELATED"/>
    <property type="match status" value="1"/>
</dbReference>
<keyword evidence="2" id="KW-0489">Methyltransferase</keyword>
<gene>
    <name evidence="10" type="ORF">PEPNEM18_00830</name>
</gene>
<evidence type="ECO:0000259" key="7">
    <source>
        <dbReference type="Pfam" id="PF20466"/>
    </source>
</evidence>
<dbReference type="PANTHER" id="PTHR33841:SF1">
    <property type="entry name" value="DNA METHYLTRANSFERASE A"/>
    <property type="match status" value="1"/>
</dbReference>
<feature type="domain" description="MmeI-like C-terminal" evidence="8">
    <location>
        <begin position="880"/>
        <end position="956"/>
    </location>
</feature>
<accession>A0A6V6Y200</accession>
<evidence type="ECO:0000259" key="6">
    <source>
        <dbReference type="Pfam" id="PF20465"/>
    </source>
</evidence>
<dbReference type="GO" id="GO:0009007">
    <property type="term" value="F:site-specific DNA-methyltransferase (adenine-specific) activity"/>
    <property type="evidence" value="ECO:0007669"/>
    <property type="project" value="UniProtKB-EC"/>
</dbReference>
<evidence type="ECO:0000313" key="11">
    <source>
        <dbReference type="Proteomes" id="UP000586454"/>
    </source>
</evidence>
<name>A0A6V6Y200_9FIRM</name>
<dbReference type="RefSeq" id="WP_246285892.1">
    <property type="nucleotide sequence ID" value="NZ_CAIJCS010000016.1"/>
</dbReference>
<sequence length="960" mass="111271">MSKIRGIDRFDGNDEILEWFKFTNGEDKMTLNRSRKRAAQEFIERWKNKGNERQHSQAFWLDLLSNVYGVENPSEYITFEDTVMMDHTSFMDGYIDKTKVLIEQKGANRNLNSGIRQSDGTFLTPFQQAKRYSANLRYSKRPRWIITCNFKEFYIYDMENPNAEPAILKLEDLDKEYYRLEILLDKTNEQIEKETKVSLEAGELVGEIYNELLKQYKNPDDPHSLRSINVLCVRLVFCFYAEDAELFGSHGMFGDYLKDFDVRFFRDAIINLFKVLDTKPEDRDPYLDEKLAQFPYVNGGLFAEENIEIPQFNEQLRELIIKNACSDFDWSEISPTIFGGVFESTLNPEERRSGGMHYTSIENIHKVIDPLFLNDLKYELNQIKQLKQKSAIVKQAKAFQNKLANLRFFDPACGSGNFLTETYLELRRLENEAIVLIHSNYTIMMTEAKDDHVIKVSLDQFYGIEINDFAVSVAKTALWIAESQMFQETRNNLFFDQEFLPLKSSAHIREDNALTFDWKTFVDPYEIDYIMGNPPFVGHSMQSEKQKKEMRSIYVDKSGKEYRLAGKIDYVAGWFFKAAQFIENTTIKVAFVATNSITQGEQVEGVWEPLHERFHISPDFGYKTFAWNSETLYKANVHVVIVGFSYHRSEKGEKLIFSDNGSFEIADELNFYLNPGPIIFVKSRRKPISNVSPMIYGNKPTDGGHFFLTAEEKDEFIKREPITANYIHRVIGASEFINRTERYCLWLAGVAPQELRKSRLIMDRINKVREFRLASKAKSTVKFADEPTRFKQLAQPDTPYLVVPAVSSERRRYIPIGYEDASVIATNALQIVPDATLYEFGVITSNIHMAWMRMLAGRLKSDYRYSNVLVYNTFPWPDVTEAQRDNIKETAQSILDARALYPDASLADLYDPLTMPPELIRAHQENDRAVMYAYGLKPGKDLESDAVALLMKMYEAQVTK</sequence>
<keyword evidence="3" id="KW-0808">Transferase</keyword>
<evidence type="ECO:0000256" key="2">
    <source>
        <dbReference type="ARBA" id="ARBA00022603"/>
    </source>
</evidence>